<protein>
    <submittedName>
        <fullName evidence="2">Uncharacterized protein</fullName>
    </submittedName>
</protein>
<evidence type="ECO:0000256" key="1">
    <source>
        <dbReference type="SAM" id="MobiDB-lite"/>
    </source>
</evidence>
<reference evidence="2 3" key="1">
    <citation type="journal article" date="2021" name="Sci. Rep.">
        <title>Genome sequencing of the multicellular alga Astrephomene provides insights into convergent evolution of germ-soma differentiation.</title>
        <authorList>
            <person name="Yamashita S."/>
            <person name="Yamamoto K."/>
            <person name="Matsuzaki R."/>
            <person name="Suzuki S."/>
            <person name="Yamaguchi H."/>
            <person name="Hirooka S."/>
            <person name="Minakuchi Y."/>
            <person name="Miyagishima S."/>
            <person name="Kawachi M."/>
            <person name="Toyoda A."/>
            <person name="Nozaki H."/>
        </authorList>
    </citation>
    <scope>NUCLEOTIDE SEQUENCE [LARGE SCALE GENOMIC DNA]</scope>
    <source>
        <strain evidence="2 3">NIES-4017</strain>
    </source>
</reference>
<feature type="compositionally biased region" description="Low complexity" evidence="1">
    <location>
        <begin position="282"/>
        <end position="297"/>
    </location>
</feature>
<accession>A0AAD3E2A8</accession>
<proteinExistence type="predicted"/>
<dbReference type="AlphaFoldDB" id="A0AAD3E2A8"/>
<name>A0AAD3E2A8_9CHLO</name>
<feature type="compositionally biased region" description="Acidic residues" evidence="1">
    <location>
        <begin position="196"/>
        <end position="206"/>
    </location>
</feature>
<dbReference type="Proteomes" id="UP001054857">
    <property type="component" value="Unassembled WGS sequence"/>
</dbReference>
<sequence length="297" mass="31156">MSEVELSNGASDDDCLLQNGAAEAAEEQLDDETAALLKELEASQLEVQRMIEAQREQASELGGMKEHLASELQQLQDDAWKLQVFAELEMLKRQLAAINNLDADLDAMEARLEEGGEEAVNDEFEKELEAARAETLDMLSRMDVPTTSGAGKAGRSGGDASTTGASSSAAAAGVTAAGGEDEGEAGGEDAGGSSGDGEDVEALQDELDAELAAMYKQLQAIKTESALVSARKAQLELELMQLIREGADDLSSQLKELNMEEEGGEEEEEDAKGEEEKGTAGEEGAPPAAEDVAATTA</sequence>
<feature type="compositionally biased region" description="Acidic residues" evidence="1">
    <location>
        <begin position="259"/>
        <end position="273"/>
    </location>
</feature>
<feature type="region of interest" description="Disordered" evidence="1">
    <location>
        <begin position="251"/>
        <end position="297"/>
    </location>
</feature>
<feature type="region of interest" description="Disordered" evidence="1">
    <location>
        <begin position="1"/>
        <end position="28"/>
    </location>
</feature>
<comment type="caution">
    <text evidence="2">The sequence shown here is derived from an EMBL/GenBank/DDBJ whole genome shotgun (WGS) entry which is preliminary data.</text>
</comment>
<keyword evidence="3" id="KW-1185">Reference proteome</keyword>
<organism evidence="2 3">
    <name type="scientific">Astrephomene gubernaculifera</name>
    <dbReference type="NCBI Taxonomy" id="47775"/>
    <lineage>
        <taxon>Eukaryota</taxon>
        <taxon>Viridiplantae</taxon>
        <taxon>Chlorophyta</taxon>
        <taxon>core chlorophytes</taxon>
        <taxon>Chlorophyceae</taxon>
        <taxon>CS clade</taxon>
        <taxon>Chlamydomonadales</taxon>
        <taxon>Astrephomenaceae</taxon>
        <taxon>Astrephomene</taxon>
    </lineage>
</organism>
<feature type="region of interest" description="Disordered" evidence="1">
    <location>
        <begin position="138"/>
        <end position="206"/>
    </location>
</feature>
<evidence type="ECO:0000313" key="3">
    <source>
        <dbReference type="Proteomes" id="UP001054857"/>
    </source>
</evidence>
<evidence type="ECO:0000313" key="2">
    <source>
        <dbReference type="EMBL" id="GFR52319.1"/>
    </source>
</evidence>
<gene>
    <name evidence="2" type="ORF">Agub_g14817</name>
</gene>
<feature type="compositionally biased region" description="Low complexity" evidence="1">
    <location>
        <begin position="158"/>
        <end position="178"/>
    </location>
</feature>
<dbReference type="EMBL" id="BMAR01000061">
    <property type="protein sequence ID" value="GFR52319.1"/>
    <property type="molecule type" value="Genomic_DNA"/>
</dbReference>